<dbReference type="KEGG" id="pais:PFX98_00290"/>
<keyword evidence="3" id="KW-1185">Reference proteome</keyword>
<evidence type="ECO:0008006" key="4">
    <source>
        <dbReference type="Google" id="ProtNLM"/>
    </source>
</evidence>
<accession>A0AA95NBC3</accession>
<dbReference type="RefSeq" id="WP_285233165.1">
    <property type="nucleotide sequence ID" value="NZ_CP116346.1"/>
</dbReference>
<feature type="chain" id="PRO_5041726506" description="Lysozyme inhibitor LprI N-terminal domain-containing protein" evidence="1">
    <location>
        <begin position="28"/>
        <end position="134"/>
    </location>
</feature>
<protein>
    <recommendedName>
        <fullName evidence="4">Lysozyme inhibitor LprI N-terminal domain-containing protein</fullName>
    </recommendedName>
</protein>
<reference evidence="2" key="1">
    <citation type="submission" date="2023-01" db="EMBL/GenBank/DDBJ databases">
        <title>Whole genome sequence of Paucibacter sp. S2-9 isolated from pond sediment.</title>
        <authorList>
            <person name="Jung J.Y."/>
        </authorList>
    </citation>
    <scope>NUCLEOTIDE SEQUENCE</scope>
    <source>
        <strain evidence="2">S2-9</strain>
    </source>
</reference>
<dbReference type="AlphaFoldDB" id="A0AA95NBC3"/>
<proteinExistence type="predicted"/>
<gene>
    <name evidence="2" type="ORF">PFX98_00290</name>
</gene>
<keyword evidence="1" id="KW-0732">Signal</keyword>
<dbReference type="EMBL" id="CP116346">
    <property type="protein sequence ID" value="WIT12075.1"/>
    <property type="molecule type" value="Genomic_DNA"/>
</dbReference>
<evidence type="ECO:0000256" key="1">
    <source>
        <dbReference type="SAM" id="SignalP"/>
    </source>
</evidence>
<sequence length="134" mass="14153">MNHAILRFSACLLAASLAGLSPGTSLAADGTPLARYQQERTACLAGQTNQDRSTCLREAGAAYAEARRGGLEGDEESWRRNALRRCEVLQGDERFDCLARMQGQGQLSGSALGGGIYRELVTVVPAASAPTPAK</sequence>
<dbReference type="Proteomes" id="UP001177769">
    <property type="component" value="Chromosome"/>
</dbReference>
<name>A0AA95NBC3_9BURK</name>
<feature type="signal peptide" evidence="1">
    <location>
        <begin position="1"/>
        <end position="27"/>
    </location>
</feature>
<evidence type="ECO:0000313" key="2">
    <source>
        <dbReference type="EMBL" id="WIT12075.1"/>
    </source>
</evidence>
<organism evidence="2 3">
    <name type="scientific">Paucibacter sediminis</name>
    <dbReference type="NCBI Taxonomy" id="3019553"/>
    <lineage>
        <taxon>Bacteria</taxon>
        <taxon>Pseudomonadati</taxon>
        <taxon>Pseudomonadota</taxon>
        <taxon>Betaproteobacteria</taxon>
        <taxon>Burkholderiales</taxon>
        <taxon>Sphaerotilaceae</taxon>
        <taxon>Roseateles</taxon>
    </lineage>
</organism>
<evidence type="ECO:0000313" key="3">
    <source>
        <dbReference type="Proteomes" id="UP001177769"/>
    </source>
</evidence>